<dbReference type="PROSITE" id="PS00624">
    <property type="entry name" value="GMC_OXRED_2"/>
    <property type="match status" value="1"/>
</dbReference>
<proteinExistence type="inferred from homology"/>
<dbReference type="InterPro" id="IPR007867">
    <property type="entry name" value="GMC_OxRtase_C"/>
</dbReference>
<dbReference type="GO" id="GO:0050660">
    <property type="term" value="F:flavin adenine dinucleotide binding"/>
    <property type="evidence" value="ECO:0007669"/>
    <property type="project" value="InterPro"/>
</dbReference>
<dbReference type="InterPro" id="IPR012132">
    <property type="entry name" value="GMC_OxRdtase"/>
</dbReference>
<dbReference type="GO" id="GO:0016614">
    <property type="term" value="F:oxidoreductase activity, acting on CH-OH group of donors"/>
    <property type="evidence" value="ECO:0007669"/>
    <property type="project" value="InterPro"/>
</dbReference>
<reference evidence="3" key="1">
    <citation type="submission" date="2021-01" db="UniProtKB">
        <authorList>
            <consortium name="EnsemblMetazoa"/>
        </authorList>
    </citation>
    <scope>IDENTIFICATION</scope>
</reference>
<dbReference type="Proteomes" id="UP000594260">
    <property type="component" value="Unplaced"/>
</dbReference>
<dbReference type="SUPFAM" id="SSF54373">
    <property type="entry name" value="FAD-linked reductases, C-terminal domain"/>
    <property type="match status" value="1"/>
</dbReference>
<evidence type="ECO:0000313" key="3">
    <source>
        <dbReference type="EnsemblMetazoa" id="XP_022667056"/>
    </source>
</evidence>
<dbReference type="PIRSF" id="PIRSF000137">
    <property type="entry name" value="Alcohol_oxidase"/>
    <property type="match status" value="1"/>
</dbReference>
<dbReference type="Gene3D" id="3.30.560.10">
    <property type="entry name" value="Glucose Oxidase, domain 3"/>
    <property type="match status" value="1"/>
</dbReference>
<dbReference type="InterPro" id="IPR036188">
    <property type="entry name" value="FAD/NAD-bd_sf"/>
</dbReference>
<comment type="similarity">
    <text evidence="1">Belongs to the GMC oxidoreductase family.</text>
</comment>
<dbReference type="RefSeq" id="XP_022667056.1">
    <property type="nucleotide sequence ID" value="XM_022811321.1"/>
</dbReference>
<dbReference type="GeneID" id="111252819"/>
<name>A0A7M7KJX6_VARDE</name>
<evidence type="ECO:0000259" key="2">
    <source>
        <dbReference type="PROSITE" id="PS00624"/>
    </source>
</evidence>
<dbReference type="Pfam" id="PF05199">
    <property type="entry name" value="GMC_oxred_C"/>
    <property type="match status" value="1"/>
</dbReference>
<dbReference type="Gene3D" id="3.50.50.60">
    <property type="entry name" value="FAD/NAD(P)-binding domain"/>
    <property type="match status" value="1"/>
</dbReference>
<feature type="domain" description="Glucose-methanol-choline oxidoreductase N-terminal" evidence="2">
    <location>
        <begin position="165"/>
        <end position="179"/>
    </location>
</feature>
<dbReference type="AlphaFoldDB" id="A0A7M7KJX6"/>
<dbReference type="EnsemblMetazoa" id="XM_022811321">
    <property type="protein sequence ID" value="XP_022667056"/>
    <property type="gene ID" value="LOC111252819"/>
</dbReference>
<keyword evidence="4" id="KW-1185">Reference proteome</keyword>
<accession>A0A7M7KJX6</accession>
<organism evidence="3 4">
    <name type="scientific">Varroa destructor</name>
    <name type="common">Honeybee mite</name>
    <dbReference type="NCBI Taxonomy" id="109461"/>
    <lineage>
        <taxon>Eukaryota</taxon>
        <taxon>Metazoa</taxon>
        <taxon>Ecdysozoa</taxon>
        <taxon>Arthropoda</taxon>
        <taxon>Chelicerata</taxon>
        <taxon>Arachnida</taxon>
        <taxon>Acari</taxon>
        <taxon>Parasitiformes</taxon>
        <taxon>Mesostigmata</taxon>
        <taxon>Gamasina</taxon>
        <taxon>Dermanyssoidea</taxon>
        <taxon>Varroidae</taxon>
        <taxon>Varroa</taxon>
    </lineage>
</organism>
<dbReference type="InterPro" id="IPR000172">
    <property type="entry name" value="GMC_OxRdtase_N"/>
</dbReference>
<dbReference type="PANTHER" id="PTHR11552">
    <property type="entry name" value="GLUCOSE-METHANOL-CHOLINE GMC OXIDOREDUCTASE"/>
    <property type="match status" value="1"/>
</dbReference>
<dbReference type="PANTHER" id="PTHR11552:SF227">
    <property type="entry name" value="GLUCOSE DEHYDROGENASE [FAD, QUINONE]-LIKE PROTEIN"/>
    <property type="match status" value="1"/>
</dbReference>
<sequence length="473" mass="52765">MLYVRGCHEDYDRWEALGCEGWSWKDVFPYFVKSEDNQDPDIRNNGWHGKGGYLNVQRTKYNTDLARAFIEAGKHLGYSETDINGARCTGFMVPQGTVRNGSRLSTSRAFLEPVRDRPNLHISLYSMATKININPTTRRAESVLFDRFNVPTLAYVNREVIVSAGAINSPQLLMLSGIGPCDHLSSLGIECLFDLPVGENLQDHIFAGGVNFLLKNPASVVQSRVFNVESMQSYQNNGTGPLTLLGGVEGIGFINTKYADRSRDWPDFELHFAAGSPVSDGGQSLRFAHGLQPDIWRDVYAEHNYEDTISIFPVMLRPKSVGFLKLASASPYDHPLIDPKYFTDETDILAMVDAMKICIQLVQTPAFQKYGPELWDKPFPGCKSYPMYSEEYLACVARTYTLTLYHPVGTCRMGTAGDRRAVVDFRLRVQGLQNLRVADASIMPDIVSGNTNAPVIMIGEKAADMVIRDNIDS</sequence>
<protein>
    <recommendedName>
        <fullName evidence="2">Glucose-methanol-choline oxidoreductase N-terminal domain-containing protein</fullName>
    </recommendedName>
</protein>
<evidence type="ECO:0000256" key="1">
    <source>
        <dbReference type="ARBA" id="ARBA00010790"/>
    </source>
</evidence>
<dbReference type="SUPFAM" id="SSF51905">
    <property type="entry name" value="FAD/NAD(P)-binding domain"/>
    <property type="match status" value="1"/>
</dbReference>
<evidence type="ECO:0000313" key="4">
    <source>
        <dbReference type="Proteomes" id="UP000594260"/>
    </source>
</evidence>
<dbReference type="Pfam" id="PF00732">
    <property type="entry name" value="GMC_oxred_N"/>
    <property type="match status" value="1"/>
</dbReference>